<dbReference type="GO" id="GO:0043190">
    <property type="term" value="C:ATP-binding cassette (ABC) transporter complex"/>
    <property type="evidence" value="ECO:0007669"/>
    <property type="project" value="InterPro"/>
</dbReference>
<dbReference type="Proteomes" id="UP000306602">
    <property type="component" value="Unassembled WGS sequence"/>
</dbReference>
<gene>
    <name evidence="6" type="ORF">E4Z66_16440</name>
</gene>
<dbReference type="GO" id="GO:1904680">
    <property type="term" value="F:peptide transmembrane transporter activity"/>
    <property type="evidence" value="ECO:0007669"/>
    <property type="project" value="TreeGrafter"/>
</dbReference>
<dbReference type="RefSeq" id="WP_136464133.1">
    <property type="nucleotide sequence ID" value="NZ_SRKY01000004.1"/>
</dbReference>
<dbReference type="Pfam" id="PF00496">
    <property type="entry name" value="SBP_bac_5"/>
    <property type="match status" value="1"/>
</dbReference>
<dbReference type="InterPro" id="IPR039424">
    <property type="entry name" value="SBP_5"/>
</dbReference>
<keyword evidence="7" id="KW-1185">Reference proteome</keyword>
<reference evidence="6 7" key="1">
    <citation type="submission" date="2019-04" db="EMBL/GenBank/DDBJ databases">
        <title>Shimia ponticola sp. nov., isolated from seawater.</title>
        <authorList>
            <person name="Kim Y.-O."/>
            <person name="Yoon J.-H."/>
        </authorList>
    </citation>
    <scope>NUCLEOTIDE SEQUENCE [LARGE SCALE GENOMIC DNA]</scope>
    <source>
        <strain evidence="6 7">MYP11</strain>
    </source>
</reference>
<dbReference type="Gene3D" id="3.10.105.10">
    <property type="entry name" value="Dipeptide-binding Protein, Domain 3"/>
    <property type="match status" value="1"/>
</dbReference>
<proteinExistence type="inferred from homology"/>
<comment type="subcellular location">
    <subcellularLocation>
        <location evidence="1">Periplasm</location>
    </subcellularLocation>
</comment>
<comment type="caution">
    <text evidence="6">The sequence shown here is derived from an EMBL/GenBank/DDBJ whole genome shotgun (WGS) entry which is preliminary data.</text>
</comment>
<keyword evidence="3 4" id="KW-0732">Signal</keyword>
<dbReference type="PANTHER" id="PTHR30290:SF38">
    <property type="entry name" value="D,D-DIPEPTIDE-BINDING PERIPLASMIC PROTEIN DDPA-RELATED"/>
    <property type="match status" value="1"/>
</dbReference>
<protein>
    <submittedName>
        <fullName evidence="6">ABC transporter substrate-binding protein</fullName>
    </submittedName>
</protein>
<dbReference type="EMBL" id="SRKY01000004">
    <property type="protein sequence ID" value="THH35400.1"/>
    <property type="molecule type" value="Genomic_DNA"/>
</dbReference>
<dbReference type="OrthoDB" id="9803988at2"/>
<dbReference type="InterPro" id="IPR030678">
    <property type="entry name" value="Peptide/Ni-bd"/>
</dbReference>
<evidence type="ECO:0000256" key="4">
    <source>
        <dbReference type="SAM" id="SignalP"/>
    </source>
</evidence>
<evidence type="ECO:0000259" key="5">
    <source>
        <dbReference type="Pfam" id="PF00496"/>
    </source>
</evidence>
<feature type="chain" id="PRO_5020541578" evidence="4">
    <location>
        <begin position="20"/>
        <end position="522"/>
    </location>
</feature>
<dbReference type="AlphaFoldDB" id="A0A4S4NH35"/>
<evidence type="ECO:0000256" key="1">
    <source>
        <dbReference type="ARBA" id="ARBA00004418"/>
    </source>
</evidence>
<evidence type="ECO:0000313" key="6">
    <source>
        <dbReference type="EMBL" id="THH35400.1"/>
    </source>
</evidence>
<feature type="signal peptide" evidence="4">
    <location>
        <begin position="1"/>
        <end position="19"/>
    </location>
</feature>
<accession>A0A4S4NH35</accession>
<dbReference type="PANTHER" id="PTHR30290">
    <property type="entry name" value="PERIPLASMIC BINDING COMPONENT OF ABC TRANSPORTER"/>
    <property type="match status" value="1"/>
</dbReference>
<dbReference type="GO" id="GO:0015833">
    <property type="term" value="P:peptide transport"/>
    <property type="evidence" value="ECO:0007669"/>
    <property type="project" value="TreeGrafter"/>
</dbReference>
<dbReference type="InterPro" id="IPR000914">
    <property type="entry name" value="SBP_5_dom"/>
</dbReference>
<dbReference type="Gene3D" id="3.40.190.10">
    <property type="entry name" value="Periplasmic binding protein-like II"/>
    <property type="match status" value="1"/>
</dbReference>
<name>A0A4S4NH35_9RHOB</name>
<feature type="domain" description="Solute-binding protein family 5" evidence="5">
    <location>
        <begin position="63"/>
        <end position="421"/>
    </location>
</feature>
<organism evidence="6 7">
    <name type="scientific">Aliishimia ponticola</name>
    <dbReference type="NCBI Taxonomy" id="2499833"/>
    <lineage>
        <taxon>Bacteria</taxon>
        <taxon>Pseudomonadati</taxon>
        <taxon>Pseudomonadota</taxon>
        <taxon>Alphaproteobacteria</taxon>
        <taxon>Rhodobacterales</taxon>
        <taxon>Paracoccaceae</taxon>
        <taxon>Aliishimia</taxon>
    </lineage>
</organism>
<dbReference type="SUPFAM" id="SSF53850">
    <property type="entry name" value="Periplasmic binding protein-like II"/>
    <property type="match status" value="1"/>
</dbReference>
<evidence type="ECO:0000256" key="2">
    <source>
        <dbReference type="ARBA" id="ARBA00005695"/>
    </source>
</evidence>
<evidence type="ECO:0000256" key="3">
    <source>
        <dbReference type="ARBA" id="ARBA00022729"/>
    </source>
</evidence>
<dbReference type="GO" id="GO:0030288">
    <property type="term" value="C:outer membrane-bounded periplasmic space"/>
    <property type="evidence" value="ECO:0007669"/>
    <property type="project" value="UniProtKB-ARBA"/>
</dbReference>
<comment type="similarity">
    <text evidence="2">Belongs to the bacterial solute-binding protein 5 family.</text>
</comment>
<evidence type="ECO:0000313" key="7">
    <source>
        <dbReference type="Proteomes" id="UP000306602"/>
    </source>
</evidence>
<dbReference type="PIRSF" id="PIRSF002741">
    <property type="entry name" value="MppA"/>
    <property type="match status" value="1"/>
</dbReference>
<sequence>MKRLLTTTALLLGAGLAQASELTIVREVDSNNYDPHKSTARAASEILFMLGDTLVSLAPDMQTIEPGIAESWEVSEDATTYTFKLREDVTFCDGKPLTAADVAYSVNRWIDPDTKSPVAWRAGEVESVTAVDDYTVEYKLKAPFSELLYQLTQSFGTIIDQANVEALGPDFGISGFNGTGPYCWVEWTPRDKMIIEKHEAFTWGAPFHSNTGPASIDKITWQIVPEENTRTVAVITGQSQVTQYVPYIALEQLAASPGVEVVRSDLAFWTYYMGFKIDKETVSDPAVRKAINLAVDQAAMSEDLFFGVVQPAYSYVSQEALDWNTAVDDKLLKYDVAEANKILDDAGWVRGDDGVRSKDGVRLSPTAYVFAGSTWGKLSEAVQAYLREIGVDMQIQAFDATVAWGKLATQEFDMYGMSFPYVSSGDALNLYFRSQNMPSPNRMNWNDAETDELLLAGATATSDEGRASAYGEVLDKVHEAAVWLPLYHEPMVIAQSTDLETIVPHNIYGAGLYKGLDLKLKE</sequence>